<reference evidence="2" key="2">
    <citation type="submission" date="2023-05" db="EMBL/GenBank/DDBJ databases">
        <authorList>
            <person name="Fouks B."/>
        </authorList>
    </citation>
    <scope>NUCLEOTIDE SEQUENCE</scope>
    <source>
        <strain evidence="2">Stay&amp;Tobe</strain>
        <tissue evidence="2">Testes</tissue>
    </source>
</reference>
<gene>
    <name evidence="2" type="ORF">L9F63_020559</name>
</gene>
<dbReference type="InterPro" id="IPR006631">
    <property type="entry name" value="DM4_12"/>
</dbReference>
<dbReference type="Proteomes" id="UP001233999">
    <property type="component" value="Unassembled WGS sequence"/>
</dbReference>
<evidence type="ECO:0000256" key="1">
    <source>
        <dbReference type="SAM" id="SignalP"/>
    </source>
</evidence>
<keyword evidence="3" id="KW-1185">Reference proteome</keyword>
<keyword evidence="1" id="KW-0732">Signal</keyword>
<name>A0AAD8ECC5_DIPPU</name>
<dbReference type="Pfam" id="PF07841">
    <property type="entry name" value="DM4_12"/>
    <property type="match status" value="1"/>
</dbReference>
<organism evidence="2 3">
    <name type="scientific">Diploptera punctata</name>
    <name type="common">Pacific beetle cockroach</name>
    <dbReference type="NCBI Taxonomy" id="6984"/>
    <lineage>
        <taxon>Eukaryota</taxon>
        <taxon>Metazoa</taxon>
        <taxon>Ecdysozoa</taxon>
        <taxon>Arthropoda</taxon>
        <taxon>Hexapoda</taxon>
        <taxon>Insecta</taxon>
        <taxon>Pterygota</taxon>
        <taxon>Neoptera</taxon>
        <taxon>Polyneoptera</taxon>
        <taxon>Dictyoptera</taxon>
        <taxon>Blattodea</taxon>
        <taxon>Blaberoidea</taxon>
        <taxon>Blaberidae</taxon>
        <taxon>Diplopterinae</taxon>
        <taxon>Diploptera</taxon>
    </lineage>
</organism>
<evidence type="ECO:0000313" key="3">
    <source>
        <dbReference type="Proteomes" id="UP001233999"/>
    </source>
</evidence>
<dbReference type="EMBL" id="JASPKZ010007303">
    <property type="protein sequence ID" value="KAJ9585103.1"/>
    <property type="molecule type" value="Genomic_DNA"/>
</dbReference>
<feature type="chain" id="PRO_5041982635" evidence="1">
    <location>
        <begin position="22"/>
        <end position="178"/>
    </location>
</feature>
<sequence>VTAKMMKTGIIILISITYISAQPASEVRPNTYALIGTPTFINTGPGSLEDSSMAGIQQRKSLPVPSSMQKEIFEAITTFMKATRIIPNLQQYEGNRKVLYSILEDILEKNGVGKGWLLQFICNIHSNPPVHPSETAMDVFELMTPSKSPYDEELQDYVIAEAAGELHLDCEQLYNAFL</sequence>
<feature type="non-terminal residue" evidence="2">
    <location>
        <position position="178"/>
    </location>
</feature>
<evidence type="ECO:0000313" key="2">
    <source>
        <dbReference type="EMBL" id="KAJ9585103.1"/>
    </source>
</evidence>
<protein>
    <submittedName>
        <fullName evidence="2">Uncharacterized protein</fullName>
    </submittedName>
</protein>
<reference evidence="2" key="1">
    <citation type="journal article" date="2023" name="IScience">
        <title>Live-bearing cockroach genome reveals convergent evolutionary mechanisms linked to viviparity in insects and beyond.</title>
        <authorList>
            <person name="Fouks B."/>
            <person name="Harrison M.C."/>
            <person name="Mikhailova A.A."/>
            <person name="Marchal E."/>
            <person name="English S."/>
            <person name="Carruthers M."/>
            <person name="Jennings E.C."/>
            <person name="Chiamaka E.L."/>
            <person name="Frigard R.A."/>
            <person name="Pippel M."/>
            <person name="Attardo G.M."/>
            <person name="Benoit J.B."/>
            <person name="Bornberg-Bauer E."/>
            <person name="Tobe S.S."/>
        </authorList>
    </citation>
    <scope>NUCLEOTIDE SEQUENCE</scope>
    <source>
        <strain evidence="2">Stay&amp;Tobe</strain>
    </source>
</reference>
<proteinExistence type="predicted"/>
<comment type="caution">
    <text evidence="2">The sequence shown here is derived from an EMBL/GenBank/DDBJ whole genome shotgun (WGS) entry which is preliminary data.</text>
</comment>
<accession>A0AAD8ECC5</accession>
<dbReference type="AlphaFoldDB" id="A0AAD8ECC5"/>
<feature type="signal peptide" evidence="1">
    <location>
        <begin position="1"/>
        <end position="21"/>
    </location>
</feature>